<evidence type="ECO:0000256" key="7">
    <source>
        <dbReference type="ARBA" id="ARBA00042775"/>
    </source>
</evidence>
<dbReference type="PANTHER" id="PTHR47529:SF1">
    <property type="entry name" value="PERIPLASMIC CHAPERONE PPID"/>
    <property type="match status" value="1"/>
</dbReference>
<gene>
    <name evidence="11" type="ORF">Enr13x_28370</name>
</gene>
<dbReference type="PANTHER" id="PTHR47529">
    <property type="entry name" value="PEPTIDYL-PROLYL CIS-TRANS ISOMERASE D"/>
    <property type="match status" value="1"/>
</dbReference>
<name>A0A518HQ75_9BACT</name>
<organism evidence="11 12">
    <name type="scientific">Stieleria neptunia</name>
    <dbReference type="NCBI Taxonomy" id="2527979"/>
    <lineage>
        <taxon>Bacteria</taxon>
        <taxon>Pseudomonadati</taxon>
        <taxon>Planctomycetota</taxon>
        <taxon>Planctomycetia</taxon>
        <taxon>Pirellulales</taxon>
        <taxon>Pirellulaceae</taxon>
        <taxon>Stieleria</taxon>
    </lineage>
</organism>
<comment type="subcellular location">
    <subcellularLocation>
        <location evidence="1">Cell inner membrane</location>
        <topology evidence="1">Single-pass type II membrane protein</topology>
        <orientation evidence="1">Periplasmic side</orientation>
    </subcellularLocation>
</comment>
<dbReference type="InterPro" id="IPR046357">
    <property type="entry name" value="PPIase_dom_sf"/>
</dbReference>
<feature type="region of interest" description="Disordered" evidence="9">
    <location>
        <begin position="383"/>
        <end position="403"/>
    </location>
</feature>
<dbReference type="PROSITE" id="PS50198">
    <property type="entry name" value="PPIC_PPIASE_2"/>
    <property type="match status" value="1"/>
</dbReference>
<keyword evidence="12" id="KW-1185">Reference proteome</keyword>
<evidence type="ECO:0000256" key="3">
    <source>
        <dbReference type="ARBA" id="ARBA00022519"/>
    </source>
</evidence>
<evidence type="ECO:0000256" key="1">
    <source>
        <dbReference type="ARBA" id="ARBA00004382"/>
    </source>
</evidence>
<dbReference type="KEGG" id="snep:Enr13x_28370"/>
<keyword evidence="8" id="KW-0697">Rotamase</keyword>
<evidence type="ECO:0000256" key="6">
    <source>
        <dbReference type="ARBA" id="ARBA00040743"/>
    </source>
</evidence>
<dbReference type="Proteomes" id="UP000319004">
    <property type="component" value="Chromosome"/>
</dbReference>
<keyword evidence="5" id="KW-0143">Chaperone</keyword>
<evidence type="ECO:0000256" key="5">
    <source>
        <dbReference type="ARBA" id="ARBA00023186"/>
    </source>
</evidence>
<evidence type="ECO:0000256" key="2">
    <source>
        <dbReference type="ARBA" id="ARBA00022475"/>
    </source>
</evidence>
<dbReference type="AlphaFoldDB" id="A0A518HQ75"/>
<proteinExistence type="predicted"/>
<evidence type="ECO:0000256" key="4">
    <source>
        <dbReference type="ARBA" id="ARBA00023136"/>
    </source>
</evidence>
<sequence length="403" mass="44972">MPSNQPLSPPPSAAPRATRRQSALRLLAVALSICVSSPSIGTLHGQVPAPPADLAPLPDDPATIMAVVGQSPILWGDIQPKVDGRIQQVLKEQNLKLPPEQLAPARMNLARGALTQAIQTKMMSESFLLEQVGTQAASKRREVSEMMTSRARQMFFENELEGLKEKHGTEDLTELDAKLRETGTSLRARQREFTDMMLGHMYMRSKIEKDPPVTIAEINTAYQHAIDTYRHPAKARWEQLSVLFANHSSREETRALIVEMGREVYYNEGWKELARKRSEEPFAADGGQHDWTSKGSLASKPIEEQVFSIPLDKMSEIIEDEQGLHIIKVLERKEAGVTPLADVQDEIREQIKKEKIAASQTAMMQEMRKKVPVWSIYPDDVPGAKPLRPTSIATGPAADSDYR</sequence>
<dbReference type="GO" id="GO:0003755">
    <property type="term" value="F:peptidyl-prolyl cis-trans isomerase activity"/>
    <property type="evidence" value="ECO:0007669"/>
    <property type="project" value="UniProtKB-KW"/>
</dbReference>
<dbReference type="EMBL" id="CP037423">
    <property type="protein sequence ID" value="QDV42985.1"/>
    <property type="molecule type" value="Genomic_DNA"/>
</dbReference>
<feature type="domain" description="PpiC" evidence="10">
    <location>
        <begin position="232"/>
        <end position="331"/>
    </location>
</feature>
<keyword evidence="2" id="KW-1003">Cell membrane</keyword>
<accession>A0A518HQ75</accession>
<dbReference type="InterPro" id="IPR052029">
    <property type="entry name" value="PpiD_chaperone"/>
</dbReference>
<dbReference type="GO" id="GO:0005886">
    <property type="term" value="C:plasma membrane"/>
    <property type="evidence" value="ECO:0007669"/>
    <property type="project" value="UniProtKB-SubCell"/>
</dbReference>
<dbReference type="SUPFAM" id="SSF54534">
    <property type="entry name" value="FKBP-like"/>
    <property type="match status" value="1"/>
</dbReference>
<keyword evidence="4" id="KW-0472">Membrane</keyword>
<evidence type="ECO:0000256" key="8">
    <source>
        <dbReference type="PROSITE-ProRule" id="PRU00278"/>
    </source>
</evidence>
<keyword evidence="3" id="KW-0997">Cell inner membrane</keyword>
<dbReference type="Gene3D" id="3.10.50.40">
    <property type="match status" value="1"/>
</dbReference>
<protein>
    <recommendedName>
        <fullName evidence="6">Periplasmic chaperone PpiD</fullName>
    </recommendedName>
    <alternativeName>
        <fullName evidence="7">Periplasmic folding chaperone</fullName>
    </alternativeName>
</protein>
<dbReference type="Pfam" id="PF13616">
    <property type="entry name" value="Rotamase_3"/>
    <property type="match status" value="1"/>
</dbReference>
<evidence type="ECO:0000313" key="11">
    <source>
        <dbReference type="EMBL" id="QDV42985.1"/>
    </source>
</evidence>
<dbReference type="InterPro" id="IPR000297">
    <property type="entry name" value="PPIase_PpiC"/>
</dbReference>
<reference evidence="11 12" key="1">
    <citation type="submission" date="2019-03" db="EMBL/GenBank/DDBJ databases">
        <title>Deep-cultivation of Planctomycetes and their phenomic and genomic characterization uncovers novel biology.</title>
        <authorList>
            <person name="Wiegand S."/>
            <person name="Jogler M."/>
            <person name="Boedeker C."/>
            <person name="Pinto D."/>
            <person name="Vollmers J."/>
            <person name="Rivas-Marin E."/>
            <person name="Kohn T."/>
            <person name="Peeters S.H."/>
            <person name="Heuer A."/>
            <person name="Rast P."/>
            <person name="Oberbeckmann S."/>
            <person name="Bunk B."/>
            <person name="Jeske O."/>
            <person name="Meyerdierks A."/>
            <person name="Storesund J.E."/>
            <person name="Kallscheuer N."/>
            <person name="Luecker S."/>
            <person name="Lage O.M."/>
            <person name="Pohl T."/>
            <person name="Merkel B.J."/>
            <person name="Hornburger P."/>
            <person name="Mueller R.-W."/>
            <person name="Bruemmer F."/>
            <person name="Labrenz M."/>
            <person name="Spormann A.M."/>
            <person name="Op den Camp H."/>
            <person name="Overmann J."/>
            <person name="Amann R."/>
            <person name="Jetten M.S.M."/>
            <person name="Mascher T."/>
            <person name="Medema M.H."/>
            <person name="Devos D.P."/>
            <person name="Kaster A.-K."/>
            <person name="Ovreas L."/>
            <person name="Rohde M."/>
            <person name="Galperin M.Y."/>
            <person name="Jogler C."/>
        </authorList>
    </citation>
    <scope>NUCLEOTIDE SEQUENCE [LARGE SCALE GENOMIC DNA]</scope>
    <source>
        <strain evidence="11 12">Enr13</strain>
    </source>
</reference>
<evidence type="ECO:0000256" key="9">
    <source>
        <dbReference type="SAM" id="MobiDB-lite"/>
    </source>
</evidence>
<evidence type="ECO:0000259" key="10">
    <source>
        <dbReference type="PROSITE" id="PS50198"/>
    </source>
</evidence>
<evidence type="ECO:0000313" key="12">
    <source>
        <dbReference type="Proteomes" id="UP000319004"/>
    </source>
</evidence>
<keyword evidence="8 11" id="KW-0413">Isomerase</keyword>